<protein>
    <submittedName>
        <fullName evidence="2">Uncharacterized protein</fullName>
    </submittedName>
</protein>
<dbReference type="EMBL" id="JAUCMV010000002">
    <property type="protein sequence ID" value="KAK0421230.1"/>
    <property type="molecule type" value="Genomic_DNA"/>
</dbReference>
<accession>A0AA39ICN5</accession>
<feature type="region of interest" description="Disordered" evidence="1">
    <location>
        <begin position="79"/>
        <end position="100"/>
    </location>
</feature>
<dbReference type="Proteomes" id="UP001175271">
    <property type="component" value="Unassembled WGS sequence"/>
</dbReference>
<organism evidence="2 3">
    <name type="scientific">Steinernema hermaphroditum</name>
    <dbReference type="NCBI Taxonomy" id="289476"/>
    <lineage>
        <taxon>Eukaryota</taxon>
        <taxon>Metazoa</taxon>
        <taxon>Ecdysozoa</taxon>
        <taxon>Nematoda</taxon>
        <taxon>Chromadorea</taxon>
        <taxon>Rhabditida</taxon>
        <taxon>Tylenchina</taxon>
        <taxon>Panagrolaimomorpha</taxon>
        <taxon>Strongyloidoidea</taxon>
        <taxon>Steinernematidae</taxon>
        <taxon>Steinernema</taxon>
    </lineage>
</organism>
<evidence type="ECO:0000313" key="3">
    <source>
        <dbReference type="Proteomes" id="UP001175271"/>
    </source>
</evidence>
<comment type="caution">
    <text evidence="2">The sequence shown here is derived from an EMBL/GenBank/DDBJ whole genome shotgun (WGS) entry which is preliminary data.</text>
</comment>
<keyword evidence="3" id="KW-1185">Reference proteome</keyword>
<name>A0AA39ICN5_9BILA</name>
<gene>
    <name evidence="2" type="ORF">QR680_015125</name>
</gene>
<sequence length="100" mass="11536">MSLMLWYVNNAPWEAIFGQTEVVSTETIILVMRPNITMMFHLEPLFFFAIKLIIDVMREYLSAWPHVMRRVVQETPICDHSKRGTTAGPPTHQKTGTQST</sequence>
<proteinExistence type="predicted"/>
<evidence type="ECO:0000313" key="2">
    <source>
        <dbReference type="EMBL" id="KAK0421230.1"/>
    </source>
</evidence>
<reference evidence="2" key="1">
    <citation type="submission" date="2023-06" db="EMBL/GenBank/DDBJ databases">
        <title>Genomic analysis of the entomopathogenic nematode Steinernema hermaphroditum.</title>
        <authorList>
            <person name="Schwarz E.M."/>
            <person name="Heppert J.K."/>
            <person name="Baniya A."/>
            <person name="Schwartz H.T."/>
            <person name="Tan C.-H."/>
            <person name="Antoshechkin I."/>
            <person name="Sternberg P.W."/>
            <person name="Goodrich-Blair H."/>
            <person name="Dillman A.R."/>
        </authorList>
    </citation>
    <scope>NUCLEOTIDE SEQUENCE</scope>
    <source>
        <strain evidence="2">PS9179</strain>
        <tissue evidence="2">Whole animal</tissue>
    </source>
</reference>
<dbReference type="AlphaFoldDB" id="A0AA39ICN5"/>
<evidence type="ECO:0000256" key="1">
    <source>
        <dbReference type="SAM" id="MobiDB-lite"/>
    </source>
</evidence>